<reference evidence="1 2" key="1">
    <citation type="submission" date="2019-01" db="EMBL/GenBank/DDBJ databases">
        <authorList>
            <person name="Brito A."/>
        </authorList>
    </citation>
    <scope>NUCLEOTIDE SEQUENCE [LARGE SCALE GENOMIC DNA]</scope>
    <source>
        <strain evidence="1">1</strain>
    </source>
</reference>
<gene>
    <name evidence="1" type="ORF">H1P_320012</name>
</gene>
<accession>A0A563VVD8</accession>
<name>A0A563VVD8_9CYAN</name>
<organism evidence="1 2">
    <name type="scientific">Hyella patelloides LEGE 07179</name>
    <dbReference type="NCBI Taxonomy" id="945734"/>
    <lineage>
        <taxon>Bacteria</taxon>
        <taxon>Bacillati</taxon>
        <taxon>Cyanobacteriota</taxon>
        <taxon>Cyanophyceae</taxon>
        <taxon>Pleurocapsales</taxon>
        <taxon>Hyellaceae</taxon>
        <taxon>Hyella</taxon>
    </lineage>
</organism>
<dbReference type="EMBL" id="CAACVJ010000246">
    <property type="protein sequence ID" value="VEP15241.1"/>
    <property type="molecule type" value="Genomic_DNA"/>
</dbReference>
<proteinExistence type="predicted"/>
<dbReference type="AlphaFoldDB" id="A0A563VVD8"/>
<evidence type="ECO:0000313" key="1">
    <source>
        <dbReference type="EMBL" id="VEP15241.1"/>
    </source>
</evidence>
<evidence type="ECO:0008006" key="3">
    <source>
        <dbReference type="Google" id="ProtNLM"/>
    </source>
</evidence>
<sequence length="100" mass="11095">MSQLFNSMVRPLANPTTIGAFLGELRVMAIDGTVLDVPDSKANAKVFGYPGSRKGTRAAFPKVRVVLLIEAPNTFNYRCTFMSLSNWRKSQSYKITTFGE</sequence>
<protein>
    <recommendedName>
        <fullName evidence="3">Transposase</fullName>
    </recommendedName>
</protein>
<keyword evidence="2" id="KW-1185">Reference proteome</keyword>
<evidence type="ECO:0000313" key="2">
    <source>
        <dbReference type="Proteomes" id="UP000320055"/>
    </source>
</evidence>
<dbReference type="Proteomes" id="UP000320055">
    <property type="component" value="Unassembled WGS sequence"/>
</dbReference>